<feature type="signal peptide" evidence="3">
    <location>
        <begin position="1"/>
        <end position="25"/>
    </location>
</feature>
<dbReference type="AlphaFoldDB" id="A0A2U1MB69"/>
<organism evidence="5 6">
    <name type="scientific">Artemisia annua</name>
    <name type="common">Sweet wormwood</name>
    <dbReference type="NCBI Taxonomy" id="35608"/>
    <lineage>
        <taxon>Eukaryota</taxon>
        <taxon>Viridiplantae</taxon>
        <taxon>Streptophyta</taxon>
        <taxon>Embryophyta</taxon>
        <taxon>Tracheophyta</taxon>
        <taxon>Spermatophyta</taxon>
        <taxon>Magnoliopsida</taxon>
        <taxon>eudicotyledons</taxon>
        <taxon>Gunneridae</taxon>
        <taxon>Pentapetalae</taxon>
        <taxon>asterids</taxon>
        <taxon>campanulids</taxon>
        <taxon>Asterales</taxon>
        <taxon>Asteraceae</taxon>
        <taxon>Asteroideae</taxon>
        <taxon>Anthemideae</taxon>
        <taxon>Artemisiinae</taxon>
        <taxon>Artemisia</taxon>
    </lineage>
</organism>
<dbReference type="Gene3D" id="2.60.40.420">
    <property type="entry name" value="Cupredoxins - blue copper proteins"/>
    <property type="match status" value="1"/>
</dbReference>
<sequence>MEAFKLIIFMVVMVTCMQIHRTVDGNQPEVQNITIGVGQSYKTIVVGGTGGSWTIQSDPSFYNTWKKDQEKLIKPGVDYLVFNFQNGIHTVAEVSTADYNSCTITKPIKVYSISPANIILPDAKPHNFICTIGDHCKKGLKLSITALGH</sequence>
<evidence type="ECO:0000256" key="2">
    <source>
        <dbReference type="ARBA" id="ARBA00023180"/>
    </source>
</evidence>
<dbReference type="STRING" id="35608.A0A2U1MB69"/>
<protein>
    <recommendedName>
        <fullName evidence="4">Phytocyanin domain-containing protein</fullName>
    </recommendedName>
</protein>
<reference evidence="5 6" key="1">
    <citation type="journal article" date="2018" name="Mol. Plant">
        <title>The genome of Artemisia annua provides insight into the evolution of Asteraceae family and artemisinin biosynthesis.</title>
        <authorList>
            <person name="Shen Q."/>
            <person name="Zhang L."/>
            <person name="Liao Z."/>
            <person name="Wang S."/>
            <person name="Yan T."/>
            <person name="Shi P."/>
            <person name="Liu M."/>
            <person name="Fu X."/>
            <person name="Pan Q."/>
            <person name="Wang Y."/>
            <person name="Lv Z."/>
            <person name="Lu X."/>
            <person name="Zhang F."/>
            <person name="Jiang W."/>
            <person name="Ma Y."/>
            <person name="Chen M."/>
            <person name="Hao X."/>
            <person name="Li L."/>
            <person name="Tang Y."/>
            <person name="Lv G."/>
            <person name="Zhou Y."/>
            <person name="Sun X."/>
            <person name="Brodelius P.E."/>
            <person name="Rose J.K.C."/>
            <person name="Tang K."/>
        </authorList>
    </citation>
    <scope>NUCLEOTIDE SEQUENCE [LARGE SCALE GENOMIC DNA]</scope>
    <source>
        <strain evidence="6">cv. Huhao1</strain>
        <tissue evidence="5">Leaf</tissue>
    </source>
</reference>
<dbReference type="GO" id="GO:0009055">
    <property type="term" value="F:electron transfer activity"/>
    <property type="evidence" value="ECO:0007669"/>
    <property type="project" value="InterPro"/>
</dbReference>
<dbReference type="EMBL" id="PKPP01005881">
    <property type="protein sequence ID" value="PWA58487.1"/>
    <property type="molecule type" value="Genomic_DNA"/>
</dbReference>
<dbReference type="GO" id="GO:0005886">
    <property type="term" value="C:plasma membrane"/>
    <property type="evidence" value="ECO:0007669"/>
    <property type="project" value="TreeGrafter"/>
</dbReference>
<keyword evidence="2" id="KW-0325">Glycoprotein</keyword>
<dbReference type="OrthoDB" id="5421909at2759"/>
<dbReference type="InterPro" id="IPR008972">
    <property type="entry name" value="Cupredoxin"/>
</dbReference>
<keyword evidence="6" id="KW-1185">Reference proteome</keyword>
<gene>
    <name evidence="5" type="ORF">CTI12_AA399600</name>
</gene>
<keyword evidence="3" id="KW-0732">Signal</keyword>
<dbReference type="Pfam" id="PF02298">
    <property type="entry name" value="Cu_bind_like"/>
    <property type="match status" value="1"/>
</dbReference>
<dbReference type="PROSITE" id="PS51485">
    <property type="entry name" value="PHYTOCYANIN"/>
    <property type="match status" value="1"/>
</dbReference>
<proteinExistence type="predicted"/>
<dbReference type="InterPro" id="IPR039391">
    <property type="entry name" value="Phytocyanin-like"/>
</dbReference>
<evidence type="ECO:0000256" key="3">
    <source>
        <dbReference type="SAM" id="SignalP"/>
    </source>
</evidence>
<dbReference type="FunFam" id="2.60.40.420:FF:000034">
    <property type="entry name" value="Cupredoxin superfamily protein"/>
    <property type="match status" value="1"/>
</dbReference>
<evidence type="ECO:0000256" key="1">
    <source>
        <dbReference type="ARBA" id="ARBA00023157"/>
    </source>
</evidence>
<dbReference type="SUPFAM" id="SSF49503">
    <property type="entry name" value="Cupredoxins"/>
    <property type="match status" value="1"/>
</dbReference>
<feature type="domain" description="Phytocyanin" evidence="4">
    <location>
        <begin position="42"/>
        <end position="148"/>
    </location>
</feature>
<evidence type="ECO:0000313" key="5">
    <source>
        <dbReference type="EMBL" id="PWA58487.1"/>
    </source>
</evidence>
<comment type="caution">
    <text evidence="5">The sequence shown here is derived from an EMBL/GenBank/DDBJ whole genome shotgun (WGS) entry which is preliminary data.</text>
</comment>
<dbReference type="PANTHER" id="PTHR33021:SF339">
    <property type="entry name" value="OS07G0570600 PROTEIN"/>
    <property type="match status" value="1"/>
</dbReference>
<evidence type="ECO:0000313" key="6">
    <source>
        <dbReference type="Proteomes" id="UP000245207"/>
    </source>
</evidence>
<dbReference type="InterPro" id="IPR003245">
    <property type="entry name" value="Phytocyanin_dom"/>
</dbReference>
<feature type="chain" id="PRO_5015525907" description="Phytocyanin domain-containing protein" evidence="3">
    <location>
        <begin position="26"/>
        <end position="149"/>
    </location>
</feature>
<accession>A0A2U1MB69</accession>
<dbReference type="PANTHER" id="PTHR33021">
    <property type="entry name" value="BLUE COPPER PROTEIN"/>
    <property type="match status" value="1"/>
</dbReference>
<keyword evidence="1" id="KW-1015">Disulfide bond</keyword>
<dbReference type="Proteomes" id="UP000245207">
    <property type="component" value="Unassembled WGS sequence"/>
</dbReference>
<evidence type="ECO:0000259" key="4">
    <source>
        <dbReference type="PROSITE" id="PS51485"/>
    </source>
</evidence>
<name>A0A2U1MB69_ARTAN</name>